<dbReference type="GO" id="GO:0016413">
    <property type="term" value="F:O-acetyltransferase activity"/>
    <property type="evidence" value="ECO:0007669"/>
    <property type="project" value="InterPro"/>
</dbReference>
<reference evidence="4" key="1">
    <citation type="submission" date="2021-01" db="EMBL/GenBank/DDBJ databases">
        <authorList>
            <person name="Corre E."/>
            <person name="Pelletier E."/>
            <person name="Niang G."/>
            <person name="Scheremetjew M."/>
            <person name="Finn R."/>
            <person name="Kale V."/>
            <person name="Holt S."/>
            <person name="Cochrane G."/>
            <person name="Meng A."/>
            <person name="Brown T."/>
            <person name="Cohen L."/>
        </authorList>
    </citation>
    <scope>NUCLEOTIDE SEQUENCE</scope>
</reference>
<dbReference type="EMBL" id="HBEX01001263">
    <property type="protein sequence ID" value="CAD8596013.1"/>
    <property type="molecule type" value="Transcribed_RNA"/>
</dbReference>
<feature type="domain" description="Trichome birefringence-like C-terminal" evidence="3">
    <location>
        <begin position="268"/>
        <end position="465"/>
    </location>
</feature>
<dbReference type="AlphaFoldDB" id="A0A7S0KXR5"/>
<gene>
    <name evidence="4" type="ORF">AGLA0713_LOCUS841</name>
</gene>
<proteinExistence type="inferred from homology"/>
<evidence type="ECO:0000256" key="2">
    <source>
        <dbReference type="SAM" id="MobiDB-lite"/>
    </source>
</evidence>
<feature type="region of interest" description="Disordered" evidence="2">
    <location>
        <begin position="101"/>
        <end position="122"/>
    </location>
</feature>
<dbReference type="InterPro" id="IPR029962">
    <property type="entry name" value="TBL"/>
</dbReference>
<organism evidence="4">
    <name type="scientific">Asterionellopsis glacialis</name>
    <dbReference type="NCBI Taxonomy" id="33640"/>
    <lineage>
        <taxon>Eukaryota</taxon>
        <taxon>Sar</taxon>
        <taxon>Stramenopiles</taxon>
        <taxon>Ochrophyta</taxon>
        <taxon>Bacillariophyta</taxon>
        <taxon>Fragilariophyceae</taxon>
        <taxon>Fragilariophycidae</taxon>
        <taxon>Fragilariales</taxon>
        <taxon>Fragilariaceae</taxon>
        <taxon>Asterionellopsis</taxon>
    </lineage>
</organism>
<dbReference type="PANTHER" id="PTHR32285">
    <property type="entry name" value="PROTEIN TRICHOME BIREFRINGENCE-LIKE 9-RELATED"/>
    <property type="match status" value="1"/>
</dbReference>
<accession>A0A7S0KXR5</accession>
<evidence type="ECO:0000256" key="1">
    <source>
        <dbReference type="ARBA" id="ARBA00007727"/>
    </source>
</evidence>
<evidence type="ECO:0000313" key="4">
    <source>
        <dbReference type="EMBL" id="CAD8596013.1"/>
    </source>
</evidence>
<comment type="similarity">
    <text evidence="1">Belongs to the PC-esterase family. TBL subfamily.</text>
</comment>
<evidence type="ECO:0000259" key="3">
    <source>
        <dbReference type="Pfam" id="PF13839"/>
    </source>
</evidence>
<dbReference type="Pfam" id="PF13839">
    <property type="entry name" value="PC-Esterase"/>
    <property type="match status" value="1"/>
</dbReference>
<protein>
    <recommendedName>
        <fullName evidence="3">Trichome birefringence-like C-terminal domain-containing protein</fullName>
    </recommendedName>
</protein>
<dbReference type="InterPro" id="IPR026057">
    <property type="entry name" value="TBL_C"/>
</dbReference>
<dbReference type="PANTHER" id="PTHR32285:SF48">
    <property type="entry name" value="PROTEIN TRICHOME BIREFRINGENCE-LIKE 19"/>
    <property type="match status" value="1"/>
</dbReference>
<name>A0A7S0KXR5_9STRA</name>
<feature type="compositionally biased region" description="Polar residues" evidence="2">
    <location>
        <begin position="107"/>
        <end position="116"/>
    </location>
</feature>
<sequence length="474" mass="53651">MREDTLLYFSPWSLLIEYNMMTNDVDHGEIISLKVKATSSSPATSNVVDHATVTASKARAAGRAALATLIILRVATSSGNFIESMSGIDGSLLSLTFSSSSRKPSHSDTSANSGNNNRRHDLLRGSSGRWVLDYNYSERTDYANHGSYSTWHIAAQNFTPTSEQPHRLAQSYRWEDDSQPKMFNGTATPGYGPLREISLHNFCLACHKLDVTRIISLGDSLSAQFMQSLTSLLGFPPQGRAATRFNARLRPLTVRCTTPRSFELQVLWMRRSSLNDVLSLNSRDKYATQEGFIKDNPKKTAIVANFGAWMKTLEEFQQAFEAFLSWIDASPLAESNEKLGPIFFRETMPGHFPCKPEGNKEDVKTYDWKIPVIDAPFKSYEEYKNFSDSYKGPEKHQWDEFEVYNGHALKRLLNRSKSATRQTQPIHWLNVFNSTVLRRDGHIGFEDCLHYYLPGPPDFWAHFLHSYICDLAGI</sequence>